<keyword evidence="7" id="KW-1185">Reference proteome</keyword>
<dbReference type="InterPro" id="IPR020568">
    <property type="entry name" value="Ribosomal_Su5_D2-typ_SF"/>
</dbReference>
<dbReference type="FunFam" id="3.30.565.10:FF:000003">
    <property type="entry name" value="DNA mismatch repair endonuclease MutL"/>
    <property type="match status" value="1"/>
</dbReference>
<comment type="similarity">
    <text evidence="1">Belongs to the DNA mismatch repair MutL/HexB family.</text>
</comment>
<name>Q6ALT0_DESPS</name>
<dbReference type="PANTHER" id="PTHR10073:SF12">
    <property type="entry name" value="DNA MISMATCH REPAIR PROTEIN MLH1"/>
    <property type="match status" value="1"/>
</dbReference>
<dbReference type="Pfam" id="PF13589">
    <property type="entry name" value="HATPase_c_3"/>
    <property type="match status" value="1"/>
</dbReference>
<evidence type="ECO:0000313" key="6">
    <source>
        <dbReference type="EMBL" id="CAG36695.1"/>
    </source>
</evidence>
<dbReference type="InterPro" id="IPR002099">
    <property type="entry name" value="MutL/Mlh/PMS"/>
</dbReference>
<dbReference type="InterPro" id="IPR036890">
    <property type="entry name" value="HATPase_C_sf"/>
</dbReference>
<keyword evidence="3" id="KW-0227">DNA damage</keyword>
<dbReference type="PROSITE" id="PS00058">
    <property type="entry name" value="DNA_MISMATCH_REPAIR_1"/>
    <property type="match status" value="1"/>
</dbReference>
<dbReference type="HOGENOM" id="CLU_004131_6_3_7"/>
<dbReference type="InterPro" id="IPR038973">
    <property type="entry name" value="MutL/Mlh/Pms-like"/>
</dbReference>
<dbReference type="InterPro" id="IPR013507">
    <property type="entry name" value="DNA_mismatch_S5_2-like"/>
</dbReference>
<sequence length="342" mass="37858">MSKIRILPEQLANQIAAGEVVERPASVVKELIENSLDAGADRIEVEIVGGGTKLIRIIDNGEGMDGDDIFLCLERHGTSKIRNQEDLGAISTLGFRGEALPSIGSVSQLSISSRTYNSELGYRVELRYGTLVKSHETGCAVGTIIEIRNLFGNVPARRKFLRTTRTELGHIDEVIKNYSLVASDVSFVLRVDGRETINLSGSFNLIQRLAKIMHQPEEFFPIDFSTDGEHRVTGLLLAPEKVSPGSARLRVFVNGRAVKDRMIVHAVAEGMRGFLMKGKNPAGLILLEVPPEEMTLTFIRQNMKFVFAGLRRCTDWCKPGFLLPLGQSRAIYSKISLVKNHR</sequence>
<dbReference type="RefSeq" id="WP_011189207.1">
    <property type="nucleotide sequence ID" value="NC_006138.1"/>
</dbReference>
<dbReference type="GO" id="GO:0032300">
    <property type="term" value="C:mismatch repair complex"/>
    <property type="evidence" value="ECO:0007669"/>
    <property type="project" value="InterPro"/>
</dbReference>
<dbReference type="GO" id="GO:0016887">
    <property type="term" value="F:ATP hydrolysis activity"/>
    <property type="evidence" value="ECO:0007669"/>
    <property type="project" value="InterPro"/>
</dbReference>
<keyword evidence="4" id="KW-0234">DNA repair</keyword>
<dbReference type="AlphaFoldDB" id="Q6ALT0"/>
<dbReference type="GO" id="GO:0005524">
    <property type="term" value="F:ATP binding"/>
    <property type="evidence" value="ECO:0007669"/>
    <property type="project" value="InterPro"/>
</dbReference>
<dbReference type="Gene3D" id="3.30.230.10">
    <property type="match status" value="1"/>
</dbReference>
<evidence type="ECO:0000313" key="7">
    <source>
        <dbReference type="Proteomes" id="UP000000602"/>
    </source>
</evidence>
<dbReference type="Proteomes" id="UP000000602">
    <property type="component" value="Chromosome"/>
</dbReference>
<evidence type="ECO:0000256" key="2">
    <source>
        <dbReference type="ARBA" id="ARBA00021975"/>
    </source>
</evidence>
<dbReference type="Pfam" id="PF01119">
    <property type="entry name" value="DNA_mis_repair"/>
    <property type="match status" value="1"/>
</dbReference>
<protein>
    <recommendedName>
        <fullName evidence="2">DNA mismatch repair protein MutL</fullName>
    </recommendedName>
</protein>
<dbReference type="InterPro" id="IPR014721">
    <property type="entry name" value="Ribsml_uS5_D2-typ_fold_subgr"/>
</dbReference>
<dbReference type="CDD" id="cd16926">
    <property type="entry name" value="HATPase_MutL-MLH-PMS-like"/>
    <property type="match status" value="1"/>
</dbReference>
<evidence type="ECO:0000256" key="3">
    <source>
        <dbReference type="ARBA" id="ARBA00022763"/>
    </source>
</evidence>
<reference evidence="7" key="1">
    <citation type="journal article" date="2004" name="Environ. Microbiol.">
        <title>The genome of Desulfotalea psychrophila, a sulfate-reducing bacterium from permanently cold Arctic sediments.</title>
        <authorList>
            <person name="Rabus R."/>
            <person name="Ruepp A."/>
            <person name="Frickey T."/>
            <person name="Rattei T."/>
            <person name="Fartmann B."/>
            <person name="Stark M."/>
            <person name="Bauer M."/>
            <person name="Zibat A."/>
            <person name="Lombardot T."/>
            <person name="Becker I."/>
            <person name="Amann J."/>
            <person name="Gellner K."/>
            <person name="Teeling H."/>
            <person name="Leuschner W.D."/>
            <person name="Gloeckner F.-O."/>
            <person name="Lupas A.N."/>
            <person name="Amann R."/>
            <person name="Klenk H.-P."/>
        </authorList>
    </citation>
    <scope>NUCLEOTIDE SEQUENCE [LARGE SCALE GENOMIC DNA]</scope>
    <source>
        <strain evidence="7">DSM 12343 / LSv54</strain>
    </source>
</reference>
<dbReference type="GO" id="GO:0030983">
    <property type="term" value="F:mismatched DNA binding"/>
    <property type="evidence" value="ECO:0007669"/>
    <property type="project" value="InterPro"/>
</dbReference>
<organism evidence="6 7">
    <name type="scientific">Desulfotalea psychrophila (strain LSv54 / DSM 12343)</name>
    <dbReference type="NCBI Taxonomy" id="177439"/>
    <lineage>
        <taxon>Bacteria</taxon>
        <taxon>Pseudomonadati</taxon>
        <taxon>Thermodesulfobacteriota</taxon>
        <taxon>Desulfobulbia</taxon>
        <taxon>Desulfobulbales</taxon>
        <taxon>Desulfocapsaceae</taxon>
        <taxon>Desulfotalea</taxon>
    </lineage>
</organism>
<evidence type="ECO:0000256" key="1">
    <source>
        <dbReference type="ARBA" id="ARBA00006082"/>
    </source>
</evidence>
<dbReference type="Gene3D" id="3.30.565.10">
    <property type="entry name" value="Histidine kinase-like ATPase, C-terminal domain"/>
    <property type="match status" value="1"/>
</dbReference>
<dbReference type="GO" id="GO:0006298">
    <property type="term" value="P:mismatch repair"/>
    <property type="evidence" value="ECO:0007669"/>
    <property type="project" value="InterPro"/>
</dbReference>
<gene>
    <name evidence="6" type="ordered locus">DP1966</name>
</gene>
<dbReference type="STRING" id="177439.DP1966"/>
<dbReference type="EMBL" id="CR522870">
    <property type="protein sequence ID" value="CAG36695.1"/>
    <property type="molecule type" value="Genomic_DNA"/>
</dbReference>
<dbReference type="InterPro" id="IPR014762">
    <property type="entry name" value="DNA_mismatch_repair_CS"/>
</dbReference>
<dbReference type="SUPFAM" id="SSF55874">
    <property type="entry name" value="ATPase domain of HSP90 chaperone/DNA topoisomerase II/histidine kinase"/>
    <property type="match status" value="1"/>
</dbReference>
<evidence type="ECO:0000256" key="4">
    <source>
        <dbReference type="ARBA" id="ARBA00023204"/>
    </source>
</evidence>
<proteinExistence type="inferred from homology"/>
<evidence type="ECO:0000259" key="5">
    <source>
        <dbReference type="SMART" id="SM01340"/>
    </source>
</evidence>
<dbReference type="SUPFAM" id="SSF54211">
    <property type="entry name" value="Ribosomal protein S5 domain 2-like"/>
    <property type="match status" value="1"/>
</dbReference>
<accession>Q6ALT0</accession>
<dbReference type="eggNOG" id="COG0323">
    <property type="taxonomic scope" value="Bacteria"/>
</dbReference>
<dbReference type="PANTHER" id="PTHR10073">
    <property type="entry name" value="DNA MISMATCH REPAIR PROTEIN MLH, PMS, MUTL"/>
    <property type="match status" value="1"/>
</dbReference>
<dbReference type="NCBIfam" id="TIGR00585">
    <property type="entry name" value="mutl"/>
    <property type="match status" value="1"/>
</dbReference>
<dbReference type="GO" id="GO:0140664">
    <property type="term" value="F:ATP-dependent DNA damage sensor activity"/>
    <property type="evidence" value="ECO:0007669"/>
    <property type="project" value="InterPro"/>
</dbReference>
<dbReference type="OrthoDB" id="9763467at2"/>
<dbReference type="KEGG" id="dps:DP1966"/>
<dbReference type="SMART" id="SM01340">
    <property type="entry name" value="DNA_mis_repair"/>
    <property type="match status" value="1"/>
</dbReference>
<feature type="domain" description="DNA mismatch repair protein S5" evidence="5">
    <location>
        <begin position="212"/>
        <end position="308"/>
    </location>
</feature>